<organism evidence="1 2">
    <name type="scientific">Anoxybacterium hadale</name>
    <dbReference type="NCBI Taxonomy" id="3408580"/>
    <lineage>
        <taxon>Bacteria</taxon>
        <taxon>Bacillati</taxon>
        <taxon>Bacillota</taxon>
        <taxon>Clostridia</taxon>
        <taxon>Peptostreptococcales</taxon>
        <taxon>Anaerovoracaceae</taxon>
        <taxon>Anoxybacterium</taxon>
    </lineage>
</organism>
<accession>A0ACD1AEA8</accession>
<keyword evidence="1" id="KW-0436">Ligase</keyword>
<proteinExistence type="predicted"/>
<gene>
    <name evidence="1" type="ORF">FRZ06_15455</name>
</gene>
<evidence type="ECO:0000313" key="1">
    <source>
        <dbReference type="EMBL" id="QOX64638.1"/>
    </source>
</evidence>
<dbReference type="EMBL" id="CP042469">
    <property type="protein sequence ID" value="QOX64638.1"/>
    <property type="molecule type" value="Genomic_DNA"/>
</dbReference>
<protein>
    <submittedName>
        <fullName evidence="1">5-formyltetrahydrofolate cyclo-ligase</fullName>
        <ecNumber evidence="1">6.3.3.2</ecNumber>
    </submittedName>
</protein>
<name>A0ACD1AEA8_9FIRM</name>
<sequence>MPDKNEIRKKILERRATLPAEILKRAGGKAAERLLLMEEYENADTVMLYMDFRNEVPTNEIIELIRSSDKKLLLPYISDDFRMIAYAIPKEGPLENCLIISKYGIAEPNPERCKEADPNSIDLIIVPGTVFDQFENRIGCGKGCYDRYLAQLPAKAFKLALAYDFQVLQCIPADPTDVRMDKIMTLSTNEER</sequence>
<dbReference type="Proteomes" id="UP000594014">
    <property type="component" value="Chromosome"/>
</dbReference>
<evidence type="ECO:0000313" key="2">
    <source>
        <dbReference type="Proteomes" id="UP000594014"/>
    </source>
</evidence>
<dbReference type="EC" id="6.3.3.2" evidence="1"/>
<reference evidence="1" key="1">
    <citation type="submission" date="2019-08" db="EMBL/GenBank/DDBJ databases">
        <title>Genome sequence of Clostridiales bacterium MT110.</title>
        <authorList>
            <person name="Cao J."/>
        </authorList>
    </citation>
    <scope>NUCLEOTIDE SEQUENCE</scope>
    <source>
        <strain evidence="1">MT110</strain>
    </source>
</reference>
<keyword evidence="2" id="KW-1185">Reference proteome</keyword>